<name>A0A2P9HMW4_9HYPH</name>
<sequence>MVELNHARSLDDGWRNCLVHRIVVELDVLSHRRFMNMIVP</sequence>
<reference evidence="2" key="1">
    <citation type="submission" date="2017-12" db="EMBL/GenBank/DDBJ databases">
        <authorList>
            <person name="Diaz M."/>
        </authorList>
    </citation>
    <scope>NUCLEOTIDE SEQUENCE [LARGE SCALE GENOMIC DNA]</scope>
    <source>
        <strain evidence="2">FI11154</strain>
    </source>
</reference>
<protein>
    <submittedName>
        <fullName evidence="1">Uncharacterized protein</fullName>
    </submittedName>
</protein>
<gene>
    <name evidence="1" type="ORF">OHAE_1309</name>
</gene>
<accession>A0A2P9HMW4</accession>
<proteinExistence type="predicted"/>
<dbReference type="Proteomes" id="UP000246073">
    <property type="component" value="Unassembled WGS sequence"/>
</dbReference>
<evidence type="ECO:0000313" key="1">
    <source>
        <dbReference type="EMBL" id="SPL65442.1"/>
    </source>
</evidence>
<evidence type="ECO:0000313" key="2">
    <source>
        <dbReference type="Proteomes" id="UP000246073"/>
    </source>
</evidence>
<dbReference type="AlphaFoldDB" id="A0A2P9HMW4"/>
<organism evidence="1 2">
    <name type="scientific">Ochrobactrum soli</name>
    <dbReference type="NCBI Taxonomy" id="2448455"/>
    <lineage>
        <taxon>Bacteria</taxon>
        <taxon>Pseudomonadati</taxon>
        <taxon>Pseudomonadota</taxon>
        <taxon>Alphaproteobacteria</taxon>
        <taxon>Hyphomicrobiales</taxon>
        <taxon>Brucellaceae</taxon>
        <taxon>Brucella/Ochrobactrum group</taxon>
        <taxon>Ochrobactrum</taxon>
    </lineage>
</organism>
<dbReference type="EMBL" id="OOFM01000005">
    <property type="protein sequence ID" value="SPL65442.1"/>
    <property type="molecule type" value="Genomic_DNA"/>
</dbReference>